<keyword evidence="2" id="KW-1185">Reference proteome</keyword>
<dbReference type="Proteomes" id="UP000692954">
    <property type="component" value="Unassembled WGS sequence"/>
</dbReference>
<protein>
    <submittedName>
        <fullName evidence="1">Uncharacterized protein</fullName>
    </submittedName>
</protein>
<comment type="caution">
    <text evidence="1">The sequence shown here is derived from an EMBL/GenBank/DDBJ whole genome shotgun (WGS) entry which is preliminary data.</text>
</comment>
<evidence type="ECO:0000313" key="2">
    <source>
        <dbReference type="Proteomes" id="UP000692954"/>
    </source>
</evidence>
<sequence length="72" mass="8986">MKKRVRIGNRYNKKIERINQILHFLKKKKIIRLFDYIIRNLVLYQRAVSFQQQKENFYTLIMKINVKKCQNK</sequence>
<gene>
    <name evidence="1" type="ORF">PSON_ATCC_30995.1.T0030182</name>
</gene>
<accession>A0A8S1KC19</accession>
<dbReference type="AlphaFoldDB" id="A0A8S1KC19"/>
<organism evidence="1 2">
    <name type="scientific">Paramecium sonneborni</name>
    <dbReference type="NCBI Taxonomy" id="65129"/>
    <lineage>
        <taxon>Eukaryota</taxon>
        <taxon>Sar</taxon>
        <taxon>Alveolata</taxon>
        <taxon>Ciliophora</taxon>
        <taxon>Intramacronucleata</taxon>
        <taxon>Oligohymenophorea</taxon>
        <taxon>Peniculida</taxon>
        <taxon>Parameciidae</taxon>
        <taxon>Paramecium</taxon>
    </lineage>
</organism>
<proteinExistence type="predicted"/>
<evidence type="ECO:0000313" key="1">
    <source>
        <dbReference type="EMBL" id="CAD8048363.1"/>
    </source>
</evidence>
<name>A0A8S1KC19_9CILI</name>
<reference evidence="1" key="1">
    <citation type="submission" date="2021-01" db="EMBL/GenBank/DDBJ databases">
        <authorList>
            <consortium name="Genoscope - CEA"/>
            <person name="William W."/>
        </authorList>
    </citation>
    <scope>NUCLEOTIDE SEQUENCE</scope>
</reference>
<dbReference type="EMBL" id="CAJJDN010000003">
    <property type="protein sequence ID" value="CAD8048363.1"/>
    <property type="molecule type" value="Genomic_DNA"/>
</dbReference>